<dbReference type="InterPro" id="IPR033659">
    <property type="entry name" value="Ferrochelatase_N"/>
</dbReference>
<keyword evidence="2 7" id="KW-0408">Iron</keyword>
<dbReference type="Pfam" id="PF00762">
    <property type="entry name" value="Ferrochelatase"/>
    <property type="match status" value="1"/>
</dbReference>
<dbReference type="Gene3D" id="3.40.50.1400">
    <property type="match status" value="2"/>
</dbReference>
<evidence type="ECO:0000256" key="4">
    <source>
        <dbReference type="ARBA" id="ARBA00023239"/>
    </source>
</evidence>
<evidence type="ECO:0000256" key="8">
    <source>
        <dbReference type="RuleBase" id="RU004185"/>
    </source>
</evidence>
<name>A0A518CWY8_9BACT</name>
<dbReference type="InterPro" id="IPR033644">
    <property type="entry name" value="Ferrochelatase_C"/>
</dbReference>
<keyword evidence="7" id="KW-0479">Metal-binding</keyword>
<keyword evidence="7" id="KW-0963">Cytoplasm</keyword>
<dbReference type="GO" id="GO:0006783">
    <property type="term" value="P:heme biosynthetic process"/>
    <property type="evidence" value="ECO:0007669"/>
    <property type="project" value="UniProtKB-UniRule"/>
</dbReference>
<comment type="catalytic activity">
    <reaction evidence="7">
        <text>heme b + 2 H(+) = protoporphyrin IX + Fe(2+)</text>
        <dbReference type="Rhea" id="RHEA:22584"/>
        <dbReference type="ChEBI" id="CHEBI:15378"/>
        <dbReference type="ChEBI" id="CHEBI:29033"/>
        <dbReference type="ChEBI" id="CHEBI:57306"/>
        <dbReference type="ChEBI" id="CHEBI:60344"/>
        <dbReference type="EC" id="4.98.1.1"/>
    </reaction>
</comment>
<dbReference type="GO" id="GO:0004325">
    <property type="term" value="F:ferrochelatase activity"/>
    <property type="evidence" value="ECO:0007669"/>
    <property type="project" value="UniProtKB-UniRule"/>
</dbReference>
<sequence length="342" mass="37100">MRPGVLLLNLGTPQAPTRAAVKPYLRQFLSDPRVLDVAAPLRAFLGGFLIPTVRSKRSAQAYASIWTDEGSPLLVHSQALAAALRERLDGLQVELGMRYGEPSIERALAALEGCDPIVTVPLYPQYASSSTGTALEEVYRVAGSAWNTPSLVVVPPFYDHPAFIDSVATVAREHLAGFDADFVLFSYHGLPERHVRKSDPTGAHCLADRSCCDAIVPANASCYRAHCFATTRALIERMGLDPERTETSFQSRLGRDPWIPPFTDEVIEELAGRGVKRLAVLCPSFVADCLETVEEIGIEGAHAFREAGGEDFALVPCINAHATWADGLARIVVDALPTDHRA</sequence>
<dbReference type="GO" id="GO:0046872">
    <property type="term" value="F:metal ion binding"/>
    <property type="evidence" value="ECO:0007669"/>
    <property type="project" value="UniProtKB-KW"/>
</dbReference>
<dbReference type="UniPathway" id="UPA00252">
    <property type="reaction ID" value="UER00325"/>
</dbReference>
<comment type="catalytic activity">
    <reaction evidence="6">
        <text>Fe-coproporphyrin III + 2 H(+) = coproporphyrin III + Fe(2+)</text>
        <dbReference type="Rhea" id="RHEA:49572"/>
        <dbReference type="ChEBI" id="CHEBI:15378"/>
        <dbReference type="ChEBI" id="CHEBI:29033"/>
        <dbReference type="ChEBI" id="CHEBI:68438"/>
        <dbReference type="ChEBI" id="CHEBI:131725"/>
        <dbReference type="EC" id="4.99.1.9"/>
    </reaction>
    <physiologicalReaction direction="right-to-left" evidence="6">
        <dbReference type="Rhea" id="RHEA:49574"/>
    </physiologicalReaction>
</comment>
<dbReference type="PANTHER" id="PTHR11108:SF1">
    <property type="entry name" value="FERROCHELATASE, MITOCHONDRIAL"/>
    <property type="match status" value="1"/>
</dbReference>
<accession>A0A518CWY8</accession>
<keyword evidence="3 7" id="KW-0350">Heme biosynthesis</keyword>
<comment type="function">
    <text evidence="7">Catalyzes the ferrous insertion into protoporphyrin IX.</text>
</comment>
<dbReference type="NCBIfam" id="TIGR00109">
    <property type="entry name" value="hemH"/>
    <property type="match status" value="1"/>
</dbReference>
<dbReference type="Proteomes" id="UP000319342">
    <property type="component" value="Chromosome"/>
</dbReference>
<evidence type="ECO:0000256" key="6">
    <source>
        <dbReference type="ARBA" id="ARBA00024536"/>
    </source>
</evidence>
<organism evidence="9 10">
    <name type="scientific">Rohdeia mirabilis</name>
    <dbReference type="NCBI Taxonomy" id="2528008"/>
    <lineage>
        <taxon>Bacteria</taxon>
        <taxon>Pseudomonadati</taxon>
        <taxon>Planctomycetota</taxon>
        <taxon>Planctomycetia</taxon>
        <taxon>Planctomycetia incertae sedis</taxon>
        <taxon>Rohdeia</taxon>
    </lineage>
</organism>
<feature type="binding site" evidence="7">
    <location>
        <position position="188"/>
    </location>
    <ligand>
        <name>Fe(2+)</name>
        <dbReference type="ChEBI" id="CHEBI:29033"/>
    </ligand>
</feature>
<dbReference type="OrthoDB" id="9809741at2"/>
<dbReference type="EMBL" id="CP036290">
    <property type="protein sequence ID" value="QDU83734.1"/>
    <property type="molecule type" value="Genomic_DNA"/>
</dbReference>
<evidence type="ECO:0000313" key="9">
    <source>
        <dbReference type="EMBL" id="QDU83734.1"/>
    </source>
</evidence>
<protein>
    <recommendedName>
        <fullName evidence="7">Ferrochelatase</fullName>
        <ecNumber evidence="7">4.98.1.1</ecNumber>
    </recommendedName>
    <alternativeName>
        <fullName evidence="7">Heme synthase</fullName>
    </alternativeName>
    <alternativeName>
        <fullName evidence="7">Protoheme ferro-lyase</fullName>
    </alternativeName>
</protein>
<dbReference type="CDD" id="cd03411">
    <property type="entry name" value="Ferrochelatase_N"/>
    <property type="match status" value="1"/>
</dbReference>
<dbReference type="InterPro" id="IPR001015">
    <property type="entry name" value="Ferrochelatase"/>
</dbReference>
<feature type="binding site" evidence="7">
    <location>
        <position position="291"/>
    </location>
    <ligand>
        <name>Fe(2+)</name>
        <dbReference type="ChEBI" id="CHEBI:29033"/>
    </ligand>
</feature>
<comment type="pathway">
    <text evidence="7">Porphyrin-containing compound metabolism; protoheme biosynthesis; protoheme from protoporphyrin-IX: step 1/1.</text>
</comment>
<keyword evidence="5 7" id="KW-0627">Porphyrin biosynthesis</keyword>
<dbReference type="HAMAP" id="MF_00323">
    <property type="entry name" value="Ferrochelatase"/>
    <property type="match status" value="1"/>
</dbReference>
<evidence type="ECO:0000256" key="1">
    <source>
        <dbReference type="ARBA" id="ARBA00007718"/>
    </source>
</evidence>
<dbReference type="SUPFAM" id="SSF53800">
    <property type="entry name" value="Chelatase"/>
    <property type="match status" value="1"/>
</dbReference>
<dbReference type="GO" id="GO:0005737">
    <property type="term" value="C:cytoplasm"/>
    <property type="evidence" value="ECO:0007669"/>
    <property type="project" value="UniProtKB-SubCell"/>
</dbReference>
<comment type="subcellular location">
    <subcellularLocation>
        <location evidence="7">Cytoplasm</location>
    </subcellularLocation>
</comment>
<evidence type="ECO:0000313" key="10">
    <source>
        <dbReference type="Proteomes" id="UP000319342"/>
    </source>
</evidence>
<comment type="similarity">
    <text evidence="1 7 8">Belongs to the ferrochelatase family.</text>
</comment>
<keyword evidence="4 7" id="KW-0456">Lyase</keyword>
<keyword evidence="10" id="KW-1185">Reference proteome</keyword>
<gene>
    <name evidence="7 9" type="primary">hemH</name>
    <name evidence="9" type="ORF">Pla163_08350</name>
</gene>
<dbReference type="AlphaFoldDB" id="A0A518CWY8"/>
<dbReference type="RefSeq" id="WP_145183966.1">
    <property type="nucleotide sequence ID" value="NZ_CP036290.1"/>
</dbReference>
<evidence type="ECO:0000256" key="2">
    <source>
        <dbReference type="ARBA" id="ARBA00023004"/>
    </source>
</evidence>
<evidence type="ECO:0000256" key="7">
    <source>
        <dbReference type="HAMAP-Rule" id="MF_00323"/>
    </source>
</evidence>
<evidence type="ECO:0000256" key="5">
    <source>
        <dbReference type="ARBA" id="ARBA00023244"/>
    </source>
</evidence>
<dbReference type="PANTHER" id="PTHR11108">
    <property type="entry name" value="FERROCHELATASE"/>
    <property type="match status" value="1"/>
</dbReference>
<evidence type="ECO:0000256" key="3">
    <source>
        <dbReference type="ARBA" id="ARBA00023133"/>
    </source>
</evidence>
<dbReference type="EC" id="4.98.1.1" evidence="7"/>
<proteinExistence type="inferred from homology"/>
<dbReference type="CDD" id="cd00419">
    <property type="entry name" value="Ferrochelatase_C"/>
    <property type="match status" value="1"/>
</dbReference>
<reference evidence="9 10" key="1">
    <citation type="submission" date="2019-02" db="EMBL/GenBank/DDBJ databases">
        <title>Deep-cultivation of Planctomycetes and their phenomic and genomic characterization uncovers novel biology.</title>
        <authorList>
            <person name="Wiegand S."/>
            <person name="Jogler M."/>
            <person name="Boedeker C."/>
            <person name="Pinto D."/>
            <person name="Vollmers J."/>
            <person name="Rivas-Marin E."/>
            <person name="Kohn T."/>
            <person name="Peeters S.H."/>
            <person name="Heuer A."/>
            <person name="Rast P."/>
            <person name="Oberbeckmann S."/>
            <person name="Bunk B."/>
            <person name="Jeske O."/>
            <person name="Meyerdierks A."/>
            <person name="Storesund J.E."/>
            <person name="Kallscheuer N."/>
            <person name="Luecker S."/>
            <person name="Lage O.M."/>
            <person name="Pohl T."/>
            <person name="Merkel B.J."/>
            <person name="Hornburger P."/>
            <person name="Mueller R.-W."/>
            <person name="Bruemmer F."/>
            <person name="Labrenz M."/>
            <person name="Spormann A.M."/>
            <person name="Op den Camp H."/>
            <person name="Overmann J."/>
            <person name="Amann R."/>
            <person name="Jetten M.S.M."/>
            <person name="Mascher T."/>
            <person name="Medema M.H."/>
            <person name="Devos D.P."/>
            <person name="Kaster A.-K."/>
            <person name="Ovreas L."/>
            <person name="Rohde M."/>
            <person name="Galperin M.Y."/>
            <person name="Jogler C."/>
        </authorList>
    </citation>
    <scope>NUCLEOTIDE SEQUENCE [LARGE SCALE GENOMIC DNA]</scope>
    <source>
        <strain evidence="9 10">Pla163</strain>
    </source>
</reference>